<sequence length="29" mass="3392">MSARVIARLPRPMIGRWRIVMQRALPSQT</sequence>
<dbReference type="AlphaFoldDB" id="A0A843V3E4"/>
<comment type="caution">
    <text evidence="1">The sequence shown here is derived from an EMBL/GenBank/DDBJ whole genome shotgun (WGS) entry which is preliminary data.</text>
</comment>
<proteinExistence type="predicted"/>
<dbReference type="Proteomes" id="UP000652761">
    <property type="component" value="Unassembled WGS sequence"/>
</dbReference>
<name>A0A843V3E4_COLES</name>
<dbReference type="EMBL" id="NMUH01001168">
    <property type="protein sequence ID" value="MQL89686.1"/>
    <property type="molecule type" value="Genomic_DNA"/>
</dbReference>
<organism evidence="1 2">
    <name type="scientific">Colocasia esculenta</name>
    <name type="common">Wild taro</name>
    <name type="synonym">Arum esculentum</name>
    <dbReference type="NCBI Taxonomy" id="4460"/>
    <lineage>
        <taxon>Eukaryota</taxon>
        <taxon>Viridiplantae</taxon>
        <taxon>Streptophyta</taxon>
        <taxon>Embryophyta</taxon>
        <taxon>Tracheophyta</taxon>
        <taxon>Spermatophyta</taxon>
        <taxon>Magnoliopsida</taxon>
        <taxon>Liliopsida</taxon>
        <taxon>Araceae</taxon>
        <taxon>Aroideae</taxon>
        <taxon>Colocasieae</taxon>
        <taxon>Colocasia</taxon>
    </lineage>
</organism>
<protein>
    <submittedName>
        <fullName evidence="1">Uncharacterized protein</fullName>
    </submittedName>
</protein>
<reference evidence="1" key="1">
    <citation type="submission" date="2017-07" db="EMBL/GenBank/DDBJ databases">
        <title>Taro Niue Genome Assembly and Annotation.</title>
        <authorList>
            <person name="Atibalentja N."/>
            <person name="Keating K."/>
            <person name="Fields C.J."/>
        </authorList>
    </citation>
    <scope>NUCLEOTIDE SEQUENCE</scope>
    <source>
        <strain evidence="1">Niue_2</strain>
        <tissue evidence="1">Leaf</tissue>
    </source>
</reference>
<keyword evidence="2" id="KW-1185">Reference proteome</keyword>
<gene>
    <name evidence="1" type="ORF">Taro_022264</name>
</gene>
<evidence type="ECO:0000313" key="2">
    <source>
        <dbReference type="Proteomes" id="UP000652761"/>
    </source>
</evidence>
<accession>A0A843V3E4</accession>
<evidence type="ECO:0000313" key="1">
    <source>
        <dbReference type="EMBL" id="MQL89686.1"/>
    </source>
</evidence>